<reference evidence="2" key="1">
    <citation type="journal article" date="2019" name="Int. J. Syst. Evol. Microbiol.">
        <title>The Global Catalogue of Microorganisms (GCM) 10K type strain sequencing project: providing services to taxonomists for standard genome sequencing and annotation.</title>
        <authorList>
            <consortium name="The Broad Institute Genomics Platform"/>
            <consortium name="The Broad Institute Genome Sequencing Center for Infectious Disease"/>
            <person name="Wu L."/>
            <person name="Ma J."/>
        </authorList>
    </citation>
    <scope>NUCLEOTIDE SEQUENCE [LARGE SCALE GENOMIC DNA]</scope>
    <source>
        <strain evidence="2">KACC 12597</strain>
    </source>
</reference>
<gene>
    <name evidence="1" type="ORF">ACFSJC_00110</name>
</gene>
<accession>A0ABW4Y6L7</accession>
<sequence>MAIHSYPSPWSRRLLCLFLSLMLLALGPMCPVRADSGLATGHVFGRTGKKFTDLRPIPKWNTLLKRYREEERKDERCRSRGRGNCPYTEWKALIDRLKGRDRLTQVEEVNRFANNWRYITDPVNWGVDDYWETPAEFFDKAGDCEDYAIVKFMSLRALGFDNDELNLVAVMDLNLNVGHAVLLAEVQGRALLLDNQIKRVTKASAVRHYKPVFSANEKVWWLFK</sequence>
<dbReference type="Pfam" id="PF06035">
    <property type="entry name" value="Peptidase_C93"/>
    <property type="match status" value="1"/>
</dbReference>
<dbReference type="RefSeq" id="WP_386021430.1">
    <property type="nucleotide sequence ID" value="NZ_JBHUHX010000001.1"/>
</dbReference>
<comment type="caution">
    <text evidence="1">The sequence shown here is derived from an EMBL/GenBank/DDBJ whole genome shotgun (WGS) entry which is preliminary data.</text>
</comment>
<organism evidence="1 2">
    <name type="scientific">Thiorhodococcus fuscus</name>
    <dbReference type="NCBI Taxonomy" id="527200"/>
    <lineage>
        <taxon>Bacteria</taxon>
        <taxon>Pseudomonadati</taxon>
        <taxon>Pseudomonadota</taxon>
        <taxon>Gammaproteobacteria</taxon>
        <taxon>Chromatiales</taxon>
        <taxon>Chromatiaceae</taxon>
        <taxon>Thiorhodococcus</taxon>
    </lineage>
</organism>
<protein>
    <submittedName>
        <fullName evidence="1">Transglutaminase-like cysteine peptidase</fullName>
    </submittedName>
</protein>
<proteinExistence type="predicted"/>
<dbReference type="InterPro" id="IPR010319">
    <property type="entry name" value="Transglutaminase-like_Cys_pept"/>
</dbReference>
<dbReference type="Proteomes" id="UP001597337">
    <property type="component" value="Unassembled WGS sequence"/>
</dbReference>
<dbReference type="PANTHER" id="PTHR39327">
    <property type="match status" value="1"/>
</dbReference>
<dbReference type="EMBL" id="JBHUHX010000001">
    <property type="protein sequence ID" value="MFD2110239.1"/>
    <property type="molecule type" value="Genomic_DNA"/>
</dbReference>
<evidence type="ECO:0000313" key="2">
    <source>
        <dbReference type="Proteomes" id="UP001597337"/>
    </source>
</evidence>
<dbReference type="PANTHER" id="PTHR39327:SF1">
    <property type="entry name" value="BLR5470 PROTEIN"/>
    <property type="match status" value="1"/>
</dbReference>
<keyword evidence="2" id="KW-1185">Reference proteome</keyword>
<dbReference type="Gene3D" id="3.10.620.30">
    <property type="match status" value="1"/>
</dbReference>
<name>A0ABW4Y6L7_9GAMM</name>
<evidence type="ECO:0000313" key="1">
    <source>
        <dbReference type="EMBL" id="MFD2110239.1"/>
    </source>
</evidence>